<name>A0ABW3KW65_9BACI</name>
<proteinExistence type="inferred from homology"/>
<evidence type="ECO:0000256" key="14">
    <source>
        <dbReference type="HAMAP-Rule" id="MF_01452"/>
    </source>
</evidence>
<dbReference type="Gene3D" id="6.10.140.1030">
    <property type="match status" value="1"/>
</dbReference>
<dbReference type="InterPro" id="IPR011604">
    <property type="entry name" value="PDDEXK-like_dom_sf"/>
</dbReference>
<keyword evidence="8 14" id="KW-0269">Exonuclease</keyword>
<dbReference type="GO" id="GO:0003678">
    <property type="term" value="F:DNA helicase activity"/>
    <property type="evidence" value="ECO:0007669"/>
    <property type="project" value="UniProtKB-EC"/>
</dbReference>
<dbReference type="Proteomes" id="UP001596990">
    <property type="component" value="Unassembled WGS sequence"/>
</dbReference>
<protein>
    <recommendedName>
        <fullName evidence="14">ATP-dependent helicase/deoxyribonuclease subunit B</fullName>
        <ecNumber evidence="14">3.1.-.-</ecNumber>
    </recommendedName>
    <alternativeName>
        <fullName evidence="14">ATP-dependent helicase/nuclease subunit AddB</fullName>
    </alternativeName>
</protein>
<keyword evidence="2 14" id="KW-0540">Nuclease</keyword>
<keyword evidence="10 14" id="KW-0408">Iron</keyword>
<comment type="function">
    <text evidence="14">The heterodimer acts as both an ATP-dependent DNA helicase and an ATP-dependent, dual-direction single-stranded exonuclease. Recognizes the chi site generating a DNA molecule suitable for the initiation of homologous recombination. The AddB subunit has 5' -&gt; 3' nuclease activity but not helicase activity.</text>
</comment>
<keyword evidence="3 14" id="KW-0479">Metal-binding</keyword>
<comment type="cofactor">
    <cofactor evidence="14">
        <name>Mg(2+)</name>
        <dbReference type="ChEBI" id="CHEBI:18420"/>
    </cofactor>
</comment>
<keyword evidence="4 14" id="KW-0547">Nucleotide-binding</keyword>
<keyword evidence="13 14" id="KW-0234">DNA repair</keyword>
<evidence type="ECO:0000256" key="6">
    <source>
        <dbReference type="ARBA" id="ARBA00022801"/>
    </source>
</evidence>
<comment type="cofactor">
    <cofactor evidence="14">
        <name>[4Fe-4S] cluster</name>
        <dbReference type="ChEBI" id="CHEBI:49883"/>
    </cofactor>
    <text evidence="14">Binds 1 [4Fe-4S] cluster.</text>
</comment>
<keyword evidence="11 14" id="KW-0411">Iron-sulfur</keyword>
<dbReference type="Pfam" id="PF21445">
    <property type="entry name" value="ADDB_N"/>
    <property type="match status" value="1"/>
</dbReference>
<evidence type="ECO:0000259" key="15">
    <source>
        <dbReference type="PROSITE" id="PS51217"/>
    </source>
</evidence>
<feature type="binding site" evidence="14">
    <location>
        <position position="1124"/>
    </location>
    <ligand>
        <name>[4Fe-4S] cluster</name>
        <dbReference type="ChEBI" id="CHEBI:49883"/>
    </ligand>
</feature>
<comment type="miscellaneous">
    <text evidence="14">Despite having conserved helicase domains, this subunit does not have helicase activity.</text>
</comment>
<dbReference type="InterPro" id="IPR049035">
    <property type="entry name" value="ADDB_N"/>
</dbReference>
<dbReference type="GO" id="GO:0016787">
    <property type="term" value="F:hydrolase activity"/>
    <property type="evidence" value="ECO:0007669"/>
    <property type="project" value="UniProtKB-KW"/>
</dbReference>
<evidence type="ECO:0000256" key="12">
    <source>
        <dbReference type="ARBA" id="ARBA00023125"/>
    </source>
</evidence>
<dbReference type="SUPFAM" id="SSF52540">
    <property type="entry name" value="P-loop containing nucleoside triphosphate hydrolases"/>
    <property type="match status" value="1"/>
</dbReference>
<dbReference type="InterPro" id="IPR014140">
    <property type="entry name" value="DNA_helicase_suAddB"/>
</dbReference>
<dbReference type="HAMAP" id="MF_01452">
    <property type="entry name" value="AddB_type1"/>
    <property type="match status" value="1"/>
</dbReference>
<dbReference type="PANTHER" id="PTHR30591:SF1">
    <property type="entry name" value="RECBCD ENZYME SUBUNIT RECC"/>
    <property type="match status" value="1"/>
</dbReference>
<dbReference type="EMBL" id="JBHTKL010000001">
    <property type="protein sequence ID" value="MFD1017792.1"/>
    <property type="molecule type" value="Genomic_DNA"/>
</dbReference>
<dbReference type="PANTHER" id="PTHR30591">
    <property type="entry name" value="RECBCD ENZYME SUBUNIT RECC"/>
    <property type="match status" value="1"/>
</dbReference>
<keyword evidence="7 14" id="KW-0347">Helicase</keyword>
<keyword evidence="1 14" id="KW-0004">4Fe-4S</keyword>
<evidence type="ECO:0000256" key="1">
    <source>
        <dbReference type="ARBA" id="ARBA00022485"/>
    </source>
</evidence>
<keyword evidence="6 14" id="KW-0378">Hydrolase</keyword>
<evidence type="ECO:0000256" key="2">
    <source>
        <dbReference type="ARBA" id="ARBA00022722"/>
    </source>
</evidence>
<dbReference type="InterPro" id="IPR027417">
    <property type="entry name" value="P-loop_NTPase"/>
</dbReference>
<dbReference type="Pfam" id="PF12705">
    <property type="entry name" value="PDDEXK_1"/>
    <property type="match status" value="1"/>
</dbReference>
<evidence type="ECO:0000256" key="4">
    <source>
        <dbReference type="ARBA" id="ARBA00022741"/>
    </source>
</evidence>
<dbReference type="InterPro" id="IPR014017">
    <property type="entry name" value="DNA_helicase_UvrD-like_C"/>
</dbReference>
<organism evidence="16 17">
    <name type="scientific">Thalassobacillus hwangdonensis</name>
    <dbReference type="NCBI Taxonomy" id="546108"/>
    <lineage>
        <taxon>Bacteria</taxon>
        <taxon>Bacillati</taxon>
        <taxon>Bacillota</taxon>
        <taxon>Bacilli</taxon>
        <taxon>Bacillales</taxon>
        <taxon>Bacillaceae</taxon>
        <taxon>Thalassobacillus</taxon>
    </lineage>
</organism>
<evidence type="ECO:0000256" key="5">
    <source>
        <dbReference type="ARBA" id="ARBA00022763"/>
    </source>
</evidence>
<evidence type="ECO:0000256" key="11">
    <source>
        <dbReference type="ARBA" id="ARBA00023014"/>
    </source>
</evidence>
<comment type="caution">
    <text evidence="16">The sequence shown here is derived from an EMBL/GenBank/DDBJ whole genome shotgun (WGS) entry which is preliminary data.</text>
</comment>
<dbReference type="Gene3D" id="3.90.320.10">
    <property type="match status" value="1"/>
</dbReference>
<dbReference type="NCBIfam" id="TIGR02773">
    <property type="entry name" value="addB_Gpos"/>
    <property type="match status" value="1"/>
</dbReference>
<evidence type="ECO:0000313" key="17">
    <source>
        <dbReference type="Proteomes" id="UP001596990"/>
    </source>
</evidence>
<evidence type="ECO:0000313" key="16">
    <source>
        <dbReference type="EMBL" id="MFD1017792.1"/>
    </source>
</evidence>
<dbReference type="EC" id="3.1.-.-" evidence="14"/>
<dbReference type="RefSeq" id="WP_386055800.1">
    <property type="nucleotide sequence ID" value="NZ_JBHTKL010000001.1"/>
</dbReference>
<evidence type="ECO:0000256" key="8">
    <source>
        <dbReference type="ARBA" id="ARBA00022839"/>
    </source>
</evidence>
<feature type="binding site" evidence="14">
    <location>
        <position position="1133"/>
    </location>
    <ligand>
        <name>[4Fe-4S] cluster</name>
        <dbReference type="ChEBI" id="CHEBI:49883"/>
    </ligand>
</feature>
<feature type="binding site" evidence="14">
    <location>
        <position position="1127"/>
    </location>
    <ligand>
        <name>[4Fe-4S] cluster</name>
        <dbReference type="ChEBI" id="CHEBI:49883"/>
    </ligand>
</feature>
<keyword evidence="17" id="KW-1185">Reference proteome</keyword>
<dbReference type="InterPro" id="IPR038726">
    <property type="entry name" value="PDDEXK_AddAB-type"/>
</dbReference>
<sequence length="1168" mass="134035">MGIRFLIGRSGAKTSSTCLEEIADKLTAAPKGPAILYLVPDQMTFQQEYALLKQPGVEGAIRAQVFSFSRLAWRILQETGGSTRNYISSTGLQMMLRKITDERTSDWRVFQKAIEKQGFMEQLEGMITEFKRYRITPDGLKGQLSEMDKFTHTYEGEQVLKNKLEDLSYIYESLMDALKDNYIDSEDQLQLLTDHIPQAASLDGAEVYIDGFHSFTPQELMVIEALLKKVSSVTVTLTLDEAKQEGRSELDLFHETGETFDTLVTMAKESGLSIEGVDVLDHLEGRFKNRPYFEHLERYFDERPAPEYEGEAPIHIAEAVHPRAEVEGAAQKILSLIRDSGYRFKDIAVLMREPEVYNDLIATVFDDYGIPVFIDEKKTMLNHPLVELIRSGLDVVEGNWRYDAVFRLLKTGFIPASDSRYPLDEDAIDELENYVLEYGIRSRSRWCSDEPWVYQRFKGFDRGSQTDEERKKEARINAYRKQIVKAIEGFDEGLRAAATIEAKCRVLFSWLESLSVNEKLEEWRNAFDETGEIEQGREQEQVWDAVIQLLEEMVEMVGEEDMSLQVFRRTMESGLESLKFAHVPPSMDHVIIGSVDRSRISGIKAAFLLGVTEGIWPMKPPSDGMISEEERSLLAEHGMKLADGSKRQLLDDRFYVYLALTLPRDLLWVSYPLSNEEGKSKTPSQIIQRLEELFPSCKDHILLQDPDDLEEASRFITTETKTRSALTSQLARFLKGYQMESVWWSVLNWYLEHDEKGGLTDRVLQSLFYKNQPVDLSEETTRHLYPDKMKASVSRLEMYHRCSYQHFARYSLQLEERRTYKLDAPDIGQLFHEALKKITEWIRQDGRDFSQLNKMESTTYANRAVQDLAPILQHQILHSSNRYQYIQRKLQDVIARAAFVLSEQARHSNFSPVGLELGFGTGTEGDLNAMTFDLPNGIELVLRGRIDRVDKALNEEDLFLRIIDYKSSAKGLNLVDVYYGLALQMLSYLDVVLANAEQWLGAQATPAGVLYFHVHNPLISGKEKLADDKIEDEILKKFKMQGLLLENQQIAKMMDTSLEKGSSKIIPAGISAKGDFYKYSSTADADMFWRLQMYIRNLMTEAGLHITNGEVELNPYQQNQQIPCTHCSYRSVCQFDPTLEENKFRKLQSMKDDEVFEKLINKTNEEGS</sequence>
<accession>A0ABW3KW65</accession>
<dbReference type="Gene3D" id="3.40.50.300">
    <property type="entry name" value="P-loop containing nucleotide triphosphate hydrolases"/>
    <property type="match status" value="3"/>
</dbReference>
<keyword evidence="9 14" id="KW-0067">ATP-binding</keyword>
<comment type="subunit">
    <text evidence="14">Heterodimer of AddA and AddB.</text>
</comment>
<evidence type="ECO:0000256" key="13">
    <source>
        <dbReference type="ARBA" id="ARBA00023204"/>
    </source>
</evidence>
<feature type="domain" description="UvrD-like helicase C-terminal" evidence="15">
    <location>
        <begin position="283"/>
        <end position="588"/>
    </location>
</feature>
<comment type="similarity">
    <text evidence="14">Belongs to the helicase family. AddB/RexB type 1 subfamily.</text>
</comment>
<evidence type="ECO:0000256" key="7">
    <source>
        <dbReference type="ARBA" id="ARBA00022806"/>
    </source>
</evidence>
<keyword evidence="5 14" id="KW-0227">DNA damage</keyword>
<evidence type="ECO:0000256" key="3">
    <source>
        <dbReference type="ARBA" id="ARBA00022723"/>
    </source>
</evidence>
<feature type="binding site" evidence="14">
    <location>
        <position position="802"/>
    </location>
    <ligand>
        <name>[4Fe-4S] cluster</name>
        <dbReference type="ChEBI" id="CHEBI:49883"/>
    </ligand>
</feature>
<dbReference type="PROSITE" id="PS51217">
    <property type="entry name" value="UVRD_HELICASE_CTER"/>
    <property type="match status" value="1"/>
</dbReference>
<evidence type="ECO:0000256" key="10">
    <source>
        <dbReference type="ARBA" id="ARBA00023004"/>
    </source>
</evidence>
<evidence type="ECO:0000256" key="9">
    <source>
        <dbReference type="ARBA" id="ARBA00022840"/>
    </source>
</evidence>
<keyword evidence="12 14" id="KW-0238">DNA-binding</keyword>
<gene>
    <name evidence="14 16" type="primary">addB</name>
    <name evidence="16" type="ORF">ACFQ2J_01160</name>
</gene>
<reference evidence="17" key="1">
    <citation type="journal article" date="2019" name="Int. J. Syst. Evol. Microbiol.">
        <title>The Global Catalogue of Microorganisms (GCM) 10K type strain sequencing project: providing services to taxonomists for standard genome sequencing and annotation.</title>
        <authorList>
            <consortium name="The Broad Institute Genomics Platform"/>
            <consortium name="The Broad Institute Genome Sequencing Center for Infectious Disease"/>
            <person name="Wu L."/>
            <person name="Ma J."/>
        </authorList>
    </citation>
    <scope>NUCLEOTIDE SEQUENCE [LARGE SCALE GENOMIC DNA]</scope>
    <source>
        <strain evidence="17">CCUG 56607</strain>
    </source>
</reference>